<comment type="caution">
    <text evidence="6">The sequence shown here is derived from an EMBL/GenBank/DDBJ whole genome shotgun (WGS) entry which is preliminary data.</text>
</comment>
<dbReference type="InterPro" id="IPR050090">
    <property type="entry name" value="Tyrosine_recombinase_XerCD"/>
</dbReference>
<dbReference type="GO" id="GO:0003677">
    <property type="term" value="F:DNA binding"/>
    <property type="evidence" value="ECO:0007669"/>
    <property type="project" value="UniProtKB-KW"/>
</dbReference>
<dbReference type="PANTHER" id="PTHR30349">
    <property type="entry name" value="PHAGE INTEGRASE-RELATED"/>
    <property type="match status" value="1"/>
</dbReference>
<dbReference type="OrthoDB" id="662444at2"/>
<evidence type="ECO:0000256" key="2">
    <source>
        <dbReference type="ARBA" id="ARBA00022908"/>
    </source>
</evidence>
<dbReference type="SUPFAM" id="SSF56349">
    <property type="entry name" value="DNA breaking-rejoining enzymes"/>
    <property type="match status" value="1"/>
</dbReference>
<proteinExistence type="inferred from homology"/>
<evidence type="ECO:0000313" key="6">
    <source>
        <dbReference type="EMBL" id="THJ31311.1"/>
    </source>
</evidence>
<dbReference type="Gene3D" id="1.10.150.130">
    <property type="match status" value="1"/>
</dbReference>
<keyword evidence="2" id="KW-0229">DNA integration</keyword>
<keyword evidence="7" id="KW-1185">Reference proteome</keyword>
<dbReference type="EMBL" id="SSWX01000025">
    <property type="protein sequence ID" value="THJ31311.1"/>
    <property type="molecule type" value="Genomic_DNA"/>
</dbReference>
<evidence type="ECO:0000256" key="3">
    <source>
        <dbReference type="ARBA" id="ARBA00023125"/>
    </source>
</evidence>
<dbReference type="AlphaFoldDB" id="A0A4S5BKU3"/>
<organism evidence="6 7">
    <name type="scientific">Lampropedia aestuarii</name>
    <dbReference type="NCBI Taxonomy" id="2562762"/>
    <lineage>
        <taxon>Bacteria</taxon>
        <taxon>Pseudomonadati</taxon>
        <taxon>Pseudomonadota</taxon>
        <taxon>Betaproteobacteria</taxon>
        <taxon>Burkholderiales</taxon>
        <taxon>Comamonadaceae</taxon>
        <taxon>Lampropedia</taxon>
    </lineage>
</organism>
<keyword evidence="3" id="KW-0238">DNA-binding</keyword>
<protein>
    <submittedName>
        <fullName evidence="6">Integrase</fullName>
    </submittedName>
</protein>
<name>A0A4S5BKU3_9BURK</name>
<dbReference type="PANTHER" id="PTHR30349:SF41">
    <property type="entry name" value="INTEGRASE_RECOMBINASE PROTEIN MJ0367-RELATED"/>
    <property type="match status" value="1"/>
</dbReference>
<evidence type="ECO:0000259" key="5">
    <source>
        <dbReference type="Pfam" id="PF00589"/>
    </source>
</evidence>
<evidence type="ECO:0000256" key="1">
    <source>
        <dbReference type="ARBA" id="ARBA00008857"/>
    </source>
</evidence>
<sequence>MQDVMPKKAPRTRKDNEAEMPNLLRAFGAMRIGDVQPFHVRKYMDQRGESAPVRANREKALLSHIFNKAREWGYTNTANPCQGVRGFRETGRTRYVQDAEFAAVKRAASPVVADAMDLAYLTAQRPADLLKMQWADVYLGALHVRQNKTGARLAIELSGDLASVVERIQSREVSQKSDWILQRDNGEALSYAGLFQGFDKARQAAGVIFQFRDIRAKAATDLGDLAHAQQLLGHSKRDMTEHYVRSRQGIKVMPLRLR</sequence>
<dbReference type="InterPro" id="IPR010998">
    <property type="entry name" value="Integrase_recombinase_N"/>
</dbReference>
<dbReference type="GO" id="GO:0015074">
    <property type="term" value="P:DNA integration"/>
    <property type="evidence" value="ECO:0007669"/>
    <property type="project" value="UniProtKB-KW"/>
</dbReference>
<dbReference type="GO" id="GO:0006310">
    <property type="term" value="P:DNA recombination"/>
    <property type="evidence" value="ECO:0007669"/>
    <property type="project" value="UniProtKB-KW"/>
</dbReference>
<evidence type="ECO:0000256" key="4">
    <source>
        <dbReference type="ARBA" id="ARBA00023172"/>
    </source>
</evidence>
<evidence type="ECO:0000313" key="7">
    <source>
        <dbReference type="Proteomes" id="UP000306236"/>
    </source>
</evidence>
<dbReference type="InterPro" id="IPR002104">
    <property type="entry name" value="Integrase_catalytic"/>
</dbReference>
<dbReference type="Gene3D" id="1.10.443.10">
    <property type="entry name" value="Intergrase catalytic core"/>
    <property type="match status" value="1"/>
</dbReference>
<keyword evidence="4" id="KW-0233">DNA recombination</keyword>
<gene>
    <name evidence="6" type="ORF">E8K88_15530</name>
</gene>
<reference evidence="6 7" key="1">
    <citation type="submission" date="2019-04" db="EMBL/GenBank/DDBJ databases">
        <title>Lampropedia sp YIM MLB12 draf genome.</title>
        <authorList>
            <person name="Wang Y.-X."/>
        </authorList>
    </citation>
    <scope>NUCLEOTIDE SEQUENCE [LARGE SCALE GENOMIC DNA]</scope>
    <source>
        <strain evidence="6 7">YIM MLB12</strain>
    </source>
</reference>
<dbReference type="Proteomes" id="UP000306236">
    <property type="component" value="Unassembled WGS sequence"/>
</dbReference>
<feature type="domain" description="Tyr recombinase" evidence="5">
    <location>
        <begin position="115"/>
        <end position="247"/>
    </location>
</feature>
<accession>A0A4S5BKU3</accession>
<dbReference type="Pfam" id="PF00589">
    <property type="entry name" value="Phage_integrase"/>
    <property type="match status" value="1"/>
</dbReference>
<dbReference type="InterPro" id="IPR013762">
    <property type="entry name" value="Integrase-like_cat_sf"/>
</dbReference>
<dbReference type="InterPro" id="IPR011010">
    <property type="entry name" value="DNA_brk_join_enz"/>
</dbReference>
<comment type="similarity">
    <text evidence="1">Belongs to the 'phage' integrase family.</text>
</comment>